<feature type="compositionally biased region" description="Basic and acidic residues" evidence="9">
    <location>
        <begin position="605"/>
        <end position="621"/>
    </location>
</feature>
<comment type="caution">
    <text evidence="12">The sequence shown here is derived from an EMBL/GenBank/DDBJ whole genome shotgun (WGS) entry which is preliminary data.</text>
</comment>
<evidence type="ECO:0000256" key="1">
    <source>
        <dbReference type="ARBA" id="ARBA00005762"/>
    </source>
</evidence>
<comment type="catalytic activity">
    <reaction evidence="7 8">
        <text>RNA(n) + a ribonucleoside 5'-triphosphate = RNA(n+1) + diphosphate</text>
        <dbReference type="Rhea" id="RHEA:21248"/>
        <dbReference type="Rhea" id="RHEA-COMP:14527"/>
        <dbReference type="Rhea" id="RHEA-COMP:17342"/>
        <dbReference type="ChEBI" id="CHEBI:33019"/>
        <dbReference type="ChEBI" id="CHEBI:61557"/>
        <dbReference type="ChEBI" id="CHEBI:140395"/>
        <dbReference type="EC" id="2.7.7.48"/>
    </reaction>
</comment>
<evidence type="ECO:0000256" key="2">
    <source>
        <dbReference type="ARBA" id="ARBA00022484"/>
    </source>
</evidence>
<dbReference type="GO" id="GO:0003723">
    <property type="term" value="F:RNA binding"/>
    <property type="evidence" value="ECO:0007669"/>
    <property type="project" value="UniProtKB-KW"/>
</dbReference>
<dbReference type="InterPro" id="IPR007855">
    <property type="entry name" value="RDRP"/>
</dbReference>
<accession>A0A8H6S024</accession>
<feature type="domain" description="RDRP core" evidence="10">
    <location>
        <begin position="1"/>
        <end position="146"/>
    </location>
</feature>
<reference evidence="12" key="1">
    <citation type="submission" date="2020-05" db="EMBL/GenBank/DDBJ databases">
        <title>Mycena genomes resolve the evolution of fungal bioluminescence.</title>
        <authorList>
            <person name="Tsai I.J."/>
        </authorList>
    </citation>
    <scope>NUCLEOTIDE SEQUENCE</scope>
    <source>
        <strain evidence="12">171206Taipei</strain>
    </source>
</reference>
<gene>
    <name evidence="12" type="ORF">MIND_01329800</name>
</gene>
<keyword evidence="2 8" id="KW-0696">RNA-directed RNA polymerase</keyword>
<keyword evidence="4 8" id="KW-0548">Nucleotidyltransferase</keyword>
<organism evidence="12 13">
    <name type="scientific">Mycena indigotica</name>
    <dbReference type="NCBI Taxonomy" id="2126181"/>
    <lineage>
        <taxon>Eukaryota</taxon>
        <taxon>Fungi</taxon>
        <taxon>Dikarya</taxon>
        <taxon>Basidiomycota</taxon>
        <taxon>Agaricomycotina</taxon>
        <taxon>Agaricomycetes</taxon>
        <taxon>Agaricomycetidae</taxon>
        <taxon>Agaricales</taxon>
        <taxon>Marasmiineae</taxon>
        <taxon>Mycenaceae</taxon>
        <taxon>Mycena</taxon>
    </lineage>
</organism>
<evidence type="ECO:0000313" key="13">
    <source>
        <dbReference type="Proteomes" id="UP000636479"/>
    </source>
</evidence>
<keyword evidence="13" id="KW-1185">Reference proteome</keyword>
<feature type="domain" description="RDRP core" evidence="10">
    <location>
        <begin position="276"/>
        <end position="390"/>
    </location>
</feature>
<evidence type="ECO:0000259" key="10">
    <source>
        <dbReference type="Pfam" id="PF05183"/>
    </source>
</evidence>
<dbReference type="GeneID" id="59352264"/>
<dbReference type="GO" id="GO:0031380">
    <property type="term" value="C:nuclear RNA-directed RNA polymerase complex"/>
    <property type="evidence" value="ECO:0007669"/>
    <property type="project" value="TreeGrafter"/>
</dbReference>
<comment type="similarity">
    <text evidence="1 8">Belongs to the RdRP family.</text>
</comment>
<dbReference type="PANTHER" id="PTHR23079">
    <property type="entry name" value="RNA-DEPENDENT RNA POLYMERASE"/>
    <property type="match status" value="1"/>
</dbReference>
<dbReference type="OrthoDB" id="6513042at2759"/>
<evidence type="ECO:0000256" key="3">
    <source>
        <dbReference type="ARBA" id="ARBA00022679"/>
    </source>
</evidence>
<feature type="region of interest" description="Disordered" evidence="9">
    <location>
        <begin position="605"/>
        <end position="642"/>
    </location>
</feature>
<evidence type="ECO:0000256" key="9">
    <source>
        <dbReference type="SAM" id="MobiDB-lite"/>
    </source>
</evidence>
<dbReference type="AlphaFoldDB" id="A0A8H6S024"/>
<evidence type="ECO:0000256" key="8">
    <source>
        <dbReference type="RuleBase" id="RU363098"/>
    </source>
</evidence>
<evidence type="ECO:0000256" key="6">
    <source>
        <dbReference type="ARBA" id="ARBA00023158"/>
    </source>
</evidence>
<evidence type="ECO:0000256" key="7">
    <source>
        <dbReference type="ARBA" id="ARBA00048744"/>
    </source>
</evidence>
<protein>
    <recommendedName>
        <fullName evidence="8">RNA-dependent RNA polymerase</fullName>
        <ecNumber evidence="8">2.7.7.48</ecNumber>
    </recommendedName>
</protein>
<feature type="region of interest" description="Disordered" evidence="9">
    <location>
        <begin position="668"/>
        <end position="695"/>
    </location>
</feature>
<keyword evidence="6" id="KW-0943">RNA-mediated gene silencing</keyword>
<dbReference type="Pfam" id="PF05183">
    <property type="entry name" value="RdRP"/>
    <property type="match status" value="2"/>
</dbReference>
<dbReference type="PANTHER" id="PTHR23079:SF55">
    <property type="entry name" value="RNA-DIRECTED RNA POLYMERASE"/>
    <property type="match status" value="1"/>
</dbReference>
<evidence type="ECO:0000313" key="12">
    <source>
        <dbReference type="EMBL" id="KAF7290166.1"/>
    </source>
</evidence>
<dbReference type="GO" id="GO:0030422">
    <property type="term" value="P:siRNA processing"/>
    <property type="evidence" value="ECO:0007669"/>
    <property type="project" value="TreeGrafter"/>
</dbReference>
<evidence type="ECO:0000256" key="4">
    <source>
        <dbReference type="ARBA" id="ARBA00022695"/>
    </source>
</evidence>
<evidence type="ECO:0000256" key="5">
    <source>
        <dbReference type="ARBA" id="ARBA00022884"/>
    </source>
</evidence>
<evidence type="ECO:0000259" key="11">
    <source>
        <dbReference type="Pfam" id="PF26253"/>
    </source>
</evidence>
<dbReference type="Proteomes" id="UP000636479">
    <property type="component" value="Unassembled WGS sequence"/>
</dbReference>
<sequence length="710" mass="80195">MQKFDSPLRGLGVMKVSGFAPAHLNRQAICIMEALGVDITKLMGSYQQQIQRAENIERDFAVLDTGRHPARHLYKNAFVPVLKMVKAGLGSEVLLQNVLACLKCQMLRELKYKARVLVNGGAYLIGVADEYDVLEEGQIYCAVTPQGQQHATGYNWAMHHIPLALCPPRRRAPGYCRQPRALRKVPSDERGCLQREGREARSAIYVRGLEISMHITDISQAGWYVLVSMVIFSHRFLSIKAETWMVTFSPSFTIPTSSLPLLYTSSSFSKLSRITREYEPMDYSPVEQPVKKDNISIQDVQDFVVEYITGDVLGMVSNFHAAVADYLGPMSPQCLELAKRASDAVDFAKSGVPVLIEESMRPIRFPDFMDKGAHESYKSTKVLGMMYRMIEPAPTYEPSVSGHFDTRLVRKRVLGHYLQRAGQMKHNYDVDMEGLMRQHNLCEAEIIAGVSVMSEQRKRRAADDAMRGPVREGMEAIRATYRRQARAFVKENPSGGGMEGWAIAAYQVTHVADMRHRYVDALNQSRLGSAAVSMSGHSAYDDWEDDDQAFSDVSRKEMISFPWLWAQGKSQICFSLEDHDVIKEEEEPESEDEERDEERHWIEQWRKGADDSDSEDVKKPFADLPPTPVAVPARHRMTVPPVMKREEPELALLEQDKADEVEVADAISIHDSDDESDTMSGSESVGPVKEEDTDGIEYLRTTHRIFDVDE</sequence>
<dbReference type="RefSeq" id="XP_037213744.1">
    <property type="nucleotide sequence ID" value="XM_037369748.1"/>
</dbReference>
<feature type="domain" description="RDRP C-terminal head" evidence="11">
    <location>
        <begin position="416"/>
        <end position="564"/>
    </location>
</feature>
<dbReference type="InterPro" id="IPR058752">
    <property type="entry name" value="RDRP_C_head"/>
</dbReference>
<keyword evidence="5 8" id="KW-0694">RNA-binding</keyword>
<dbReference type="EMBL" id="JACAZF010000015">
    <property type="protein sequence ID" value="KAF7290166.1"/>
    <property type="molecule type" value="Genomic_DNA"/>
</dbReference>
<name>A0A8H6S024_9AGAR</name>
<dbReference type="GO" id="GO:0003968">
    <property type="term" value="F:RNA-directed RNA polymerase activity"/>
    <property type="evidence" value="ECO:0007669"/>
    <property type="project" value="UniProtKB-KW"/>
</dbReference>
<dbReference type="InterPro" id="IPR057596">
    <property type="entry name" value="RDRP_core"/>
</dbReference>
<dbReference type="Pfam" id="PF26253">
    <property type="entry name" value="RdRP_head"/>
    <property type="match status" value="1"/>
</dbReference>
<keyword evidence="3 8" id="KW-0808">Transferase</keyword>
<proteinExistence type="inferred from homology"/>
<dbReference type="EC" id="2.7.7.48" evidence="8"/>